<feature type="transmembrane region" description="Helical" evidence="2">
    <location>
        <begin position="48"/>
        <end position="66"/>
    </location>
</feature>
<dbReference type="EMBL" id="BSYO01000035">
    <property type="protein sequence ID" value="GMH29134.1"/>
    <property type="molecule type" value="Genomic_DNA"/>
</dbReference>
<keyword evidence="4" id="KW-1185">Reference proteome</keyword>
<name>A0AAD3THF2_NEPGR</name>
<evidence type="ECO:0000256" key="1">
    <source>
        <dbReference type="SAM" id="MobiDB-lite"/>
    </source>
</evidence>
<evidence type="ECO:0000313" key="4">
    <source>
        <dbReference type="Proteomes" id="UP001279734"/>
    </source>
</evidence>
<keyword evidence="2" id="KW-0472">Membrane</keyword>
<keyword evidence="2" id="KW-0812">Transmembrane</keyword>
<dbReference type="AlphaFoldDB" id="A0AAD3THF2"/>
<reference evidence="3" key="1">
    <citation type="submission" date="2023-05" db="EMBL/GenBank/DDBJ databases">
        <title>Nepenthes gracilis genome sequencing.</title>
        <authorList>
            <person name="Fukushima K."/>
        </authorList>
    </citation>
    <scope>NUCLEOTIDE SEQUENCE</scope>
    <source>
        <strain evidence="3">SING2019-196</strain>
    </source>
</reference>
<comment type="caution">
    <text evidence="3">The sequence shown here is derived from an EMBL/GenBank/DDBJ whole genome shotgun (WGS) entry which is preliminary data.</text>
</comment>
<organism evidence="3 4">
    <name type="scientific">Nepenthes gracilis</name>
    <name type="common">Slender pitcher plant</name>
    <dbReference type="NCBI Taxonomy" id="150966"/>
    <lineage>
        <taxon>Eukaryota</taxon>
        <taxon>Viridiplantae</taxon>
        <taxon>Streptophyta</taxon>
        <taxon>Embryophyta</taxon>
        <taxon>Tracheophyta</taxon>
        <taxon>Spermatophyta</taxon>
        <taxon>Magnoliopsida</taxon>
        <taxon>eudicotyledons</taxon>
        <taxon>Gunneridae</taxon>
        <taxon>Pentapetalae</taxon>
        <taxon>Caryophyllales</taxon>
        <taxon>Nepenthaceae</taxon>
        <taxon>Nepenthes</taxon>
    </lineage>
</organism>
<sequence length="71" mass="7896">MEIVLPHIEILESKNLPSASTEPPPTDDTPPLAAIIDESDASNGLRRSINLIICSILVLLTCFYFSHHRLR</sequence>
<accession>A0AAD3THF2</accession>
<proteinExistence type="predicted"/>
<protein>
    <submittedName>
        <fullName evidence="3">Uncharacterized protein</fullName>
    </submittedName>
</protein>
<feature type="region of interest" description="Disordered" evidence="1">
    <location>
        <begin position="14"/>
        <end position="35"/>
    </location>
</feature>
<keyword evidence="2" id="KW-1133">Transmembrane helix</keyword>
<dbReference type="Proteomes" id="UP001279734">
    <property type="component" value="Unassembled WGS sequence"/>
</dbReference>
<gene>
    <name evidence="3" type="ORF">Nepgr_030977</name>
</gene>
<evidence type="ECO:0000256" key="2">
    <source>
        <dbReference type="SAM" id="Phobius"/>
    </source>
</evidence>
<evidence type="ECO:0000313" key="3">
    <source>
        <dbReference type="EMBL" id="GMH29134.1"/>
    </source>
</evidence>